<feature type="region of interest" description="Disordered" evidence="1">
    <location>
        <begin position="116"/>
        <end position="147"/>
    </location>
</feature>
<dbReference type="EMBL" id="JAAMPC010000013">
    <property type="protein sequence ID" value="KAG2271672.1"/>
    <property type="molecule type" value="Genomic_DNA"/>
</dbReference>
<dbReference type="Proteomes" id="UP000886595">
    <property type="component" value="Unassembled WGS sequence"/>
</dbReference>
<name>A0A8X7QK85_BRACI</name>
<evidence type="ECO:0000313" key="2">
    <source>
        <dbReference type="EMBL" id="KAG2271672.1"/>
    </source>
</evidence>
<keyword evidence="3" id="KW-1185">Reference proteome</keyword>
<proteinExistence type="predicted"/>
<dbReference type="OrthoDB" id="10379099at2759"/>
<organism evidence="2 3">
    <name type="scientific">Brassica carinata</name>
    <name type="common">Ethiopian mustard</name>
    <name type="synonym">Abyssinian cabbage</name>
    <dbReference type="NCBI Taxonomy" id="52824"/>
    <lineage>
        <taxon>Eukaryota</taxon>
        <taxon>Viridiplantae</taxon>
        <taxon>Streptophyta</taxon>
        <taxon>Embryophyta</taxon>
        <taxon>Tracheophyta</taxon>
        <taxon>Spermatophyta</taxon>
        <taxon>Magnoliopsida</taxon>
        <taxon>eudicotyledons</taxon>
        <taxon>Gunneridae</taxon>
        <taxon>Pentapetalae</taxon>
        <taxon>rosids</taxon>
        <taxon>malvids</taxon>
        <taxon>Brassicales</taxon>
        <taxon>Brassicaceae</taxon>
        <taxon>Brassiceae</taxon>
        <taxon>Brassica</taxon>
    </lineage>
</organism>
<feature type="region of interest" description="Disordered" evidence="1">
    <location>
        <begin position="1"/>
        <end position="41"/>
    </location>
</feature>
<feature type="compositionally biased region" description="Basic and acidic residues" evidence="1">
    <location>
        <begin position="123"/>
        <end position="140"/>
    </location>
</feature>
<evidence type="ECO:0000256" key="1">
    <source>
        <dbReference type="SAM" id="MobiDB-lite"/>
    </source>
</evidence>
<protein>
    <submittedName>
        <fullName evidence="2">Uncharacterized protein</fullName>
    </submittedName>
</protein>
<feature type="compositionally biased region" description="Basic and acidic residues" evidence="1">
    <location>
        <begin position="24"/>
        <end position="41"/>
    </location>
</feature>
<sequence length="446" mass="50162">MRAEAALISELSNSNSSSNGVKSKVFDKKQGRDKNQVSDELVVKEIQYGSATETHHQQMNDVSFQTQSPSGANNSLWEDRFTFFESLVDTELDLPPWNHAESEVYSIDPSIRSFVNPRSSKPYSHDKVPSQDLSPRHGQEAKSAGVSSDQWKDCSITTVYSLSKGSTSTKDVGVPVLDKRQGKKKEDDDVETALYLGKSHSGYEAKNLSGFEFSLAHDGAREHLPRLPHVRIKSEDKSMNYTLEEKHERDVLDEKLINTENGFFIGSYLDVPIGQEIHSTGDLAEHSNEYWDSDEYDDDDDVGYIRQPIEDEAWFLGHEVDYPSENDKGTEPGSVPDTQDKSQTNNDDEHSFAEEDSYFSGEQYVLSKGVEPVTASDDPMGLSMTETYSRTEEPELLARYDGKLMDATELILARVNDLVDGIRMSSMASCVQFVWTLHFVFYLHGL</sequence>
<gene>
    <name evidence="2" type="ORF">Bca52824_066227</name>
</gene>
<feature type="region of interest" description="Disordered" evidence="1">
    <location>
        <begin position="321"/>
        <end position="354"/>
    </location>
</feature>
<evidence type="ECO:0000313" key="3">
    <source>
        <dbReference type="Proteomes" id="UP000886595"/>
    </source>
</evidence>
<dbReference type="AlphaFoldDB" id="A0A8X7QK85"/>
<comment type="caution">
    <text evidence="2">The sequence shown here is derived from an EMBL/GenBank/DDBJ whole genome shotgun (WGS) entry which is preliminary data.</text>
</comment>
<feature type="compositionally biased region" description="Basic and acidic residues" evidence="1">
    <location>
        <begin position="321"/>
        <end position="330"/>
    </location>
</feature>
<accession>A0A8X7QK85</accession>
<reference evidence="2 3" key="1">
    <citation type="submission" date="2020-02" db="EMBL/GenBank/DDBJ databases">
        <authorList>
            <person name="Ma Q."/>
            <person name="Huang Y."/>
            <person name="Song X."/>
            <person name="Pei D."/>
        </authorList>
    </citation>
    <scope>NUCLEOTIDE SEQUENCE [LARGE SCALE GENOMIC DNA]</scope>
    <source>
        <strain evidence="2">Sxm20200214</strain>
        <tissue evidence="2">Leaf</tissue>
    </source>
</reference>